<dbReference type="InterPro" id="IPR029063">
    <property type="entry name" value="SAM-dependent_MTases_sf"/>
</dbReference>
<dbReference type="RefSeq" id="WP_171090579.1">
    <property type="nucleotide sequence ID" value="NZ_CP053069.1"/>
</dbReference>
<organism evidence="1 2">
    <name type="scientific">Usitatibacter rugosus</name>
    <dbReference type="NCBI Taxonomy" id="2732067"/>
    <lineage>
        <taxon>Bacteria</taxon>
        <taxon>Pseudomonadati</taxon>
        <taxon>Pseudomonadota</taxon>
        <taxon>Betaproteobacteria</taxon>
        <taxon>Nitrosomonadales</taxon>
        <taxon>Usitatibacteraceae</taxon>
        <taxon>Usitatibacter</taxon>
    </lineage>
</organism>
<evidence type="ECO:0000313" key="2">
    <source>
        <dbReference type="Proteomes" id="UP000501534"/>
    </source>
</evidence>
<evidence type="ECO:0008006" key="3">
    <source>
        <dbReference type="Google" id="ProtNLM"/>
    </source>
</evidence>
<dbReference type="AlphaFoldDB" id="A0A6M4GT15"/>
<accession>A0A6M4GT15</accession>
<sequence length="213" mass="23856">MRQWIDGLLANSAMRQMGHGQRAEDGNLGLGWIYYALARALRPQRVVVIGSWRGFVPIVLARALADNVEGGQVVFIDPSLVDDFWKDPAAVAAHFEASGAPNVTHHRATTQQFVETDVYRALADVGLLFIDGLHTHEQARYDYEAFRDKLLPGAPVLFHDSVRQRTSRIYGPDKAYEHSVVDFIETLRTDPDLQVLDLPLADGLTVVRRRDVP</sequence>
<dbReference type="Gene3D" id="3.40.50.150">
    <property type="entry name" value="Vaccinia Virus protein VP39"/>
    <property type="match status" value="1"/>
</dbReference>
<dbReference type="SUPFAM" id="SSF53335">
    <property type="entry name" value="S-adenosyl-L-methionine-dependent methyltransferases"/>
    <property type="match status" value="1"/>
</dbReference>
<proteinExistence type="predicted"/>
<protein>
    <recommendedName>
        <fullName evidence="3">Methyltransferase family protein</fullName>
    </recommendedName>
</protein>
<gene>
    <name evidence="1" type="ORF">DSM104443_01276</name>
</gene>
<name>A0A6M4GT15_9PROT</name>
<keyword evidence="2" id="KW-1185">Reference proteome</keyword>
<reference evidence="1 2" key="1">
    <citation type="submission" date="2020-04" db="EMBL/GenBank/DDBJ databases">
        <title>Usitatibacter rugosus gen. nov., sp. nov. and Usitatibacter palustris sp. nov., novel members of Usitatibacteraceae fam. nov. within the order Nitrosomonadales isolated from soil.</title>
        <authorList>
            <person name="Huber K.J."/>
            <person name="Neumann-Schaal M."/>
            <person name="Geppert A."/>
            <person name="Luckner M."/>
            <person name="Wanner G."/>
            <person name="Overmann J."/>
        </authorList>
    </citation>
    <scope>NUCLEOTIDE SEQUENCE [LARGE SCALE GENOMIC DNA]</scope>
    <source>
        <strain evidence="1 2">0125_3</strain>
    </source>
</reference>
<dbReference type="EMBL" id="CP053069">
    <property type="protein sequence ID" value="QJR10222.1"/>
    <property type="molecule type" value="Genomic_DNA"/>
</dbReference>
<dbReference type="KEGG" id="uru:DSM104443_01276"/>
<dbReference type="Proteomes" id="UP000501534">
    <property type="component" value="Chromosome"/>
</dbReference>
<dbReference type="Pfam" id="PF13578">
    <property type="entry name" value="Methyltransf_24"/>
    <property type="match status" value="1"/>
</dbReference>
<evidence type="ECO:0000313" key="1">
    <source>
        <dbReference type="EMBL" id="QJR10222.1"/>
    </source>
</evidence>